<keyword evidence="3" id="KW-1185">Reference proteome</keyword>
<feature type="compositionally biased region" description="Low complexity" evidence="1">
    <location>
        <begin position="52"/>
        <end position="62"/>
    </location>
</feature>
<gene>
    <name evidence="2" type="ORF">PU630_08400</name>
</gene>
<dbReference type="Proteomes" id="UP001214553">
    <property type="component" value="Chromosome"/>
</dbReference>
<evidence type="ECO:0008006" key="4">
    <source>
        <dbReference type="Google" id="ProtNLM"/>
    </source>
</evidence>
<sequence length="210" mass="21791">MSDPYEPTPPSGSETPRTPGANVSGGAEIDAPLSAQVSAQVDAQGANRSAGDEAAAVKDAATGAAQDVMHTAQGEGAAVAREAKSQVKDLYAQTRDELRTQAAQQQDRIAGGMQSVADELGSMAQRSEDGGMATDLVQRASQRLDHAAGWLSAREPTDVITEVKRFARRRPGVFIAVAAVAGIVAGRLTRALAQSAAEEKEDAHERSDAV</sequence>
<name>A0ABY8C269_9MICO</name>
<evidence type="ECO:0000256" key="1">
    <source>
        <dbReference type="SAM" id="MobiDB-lite"/>
    </source>
</evidence>
<reference evidence="2 3" key="1">
    <citation type="submission" date="2023-03" db="EMBL/GenBank/DDBJ databases">
        <title>Genome sequence of Microbacterium sp. KACC 23027.</title>
        <authorList>
            <person name="Kim S."/>
            <person name="Heo J."/>
            <person name="Kwon S.-W."/>
        </authorList>
    </citation>
    <scope>NUCLEOTIDE SEQUENCE [LARGE SCALE GENOMIC DNA]</scope>
    <source>
        <strain evidence="2 3">KACC 23027</strain>
    </source>
</reference>
<organism evidence="2 3">
    <name type="scientific">Microbacterium horticulturae</name>
    <dbReference type="NCBI Taxonomy" id="3028316"/>
    <lineage>
        <taxon>Bacteria</taxon>
        <taxon>Bacillati</taxon>
        <taxon>Actinomycetota</taxon>
        <taxon>Actinomycetes</taxon>
        <taxon>Micrococcales</taxon>
        <taxon>Microbacteriaceae</taxon>
        <taxon>Microbacterium</taxon>
    </lineage>
</organism>
<accession>A0ABY8C269</accession>
<dbReference type="RefSeq" id="WP_275279918.1">
    <property type="nucleotide sequence ID" value="NZ_CP119108.1"/>
</dbReference>
<dbReference type="EMBL" id="CP119108">
    <property type="protein sequence ID" value="WEG10544.1"/>
    <property type="molecule type" value="Genomic_DNA"/>
</dbReference>
<proteinExistence type="predicted"/>
<feature type="region of interest" description="Disordered" evidence="1">
    <location>
        <begin position="1"/>
        <end position="62"/>
    </location>
</feature>
<evidence type="ECO:0000313" key="3">
    <source>
        <dbReference type="Proteomes" id="UP001214553"/>
    </source>
</evidence>
<feature type="compositionally biased region" description="Pro residues" evidence="1">
    <location>
        <begin position="1"/>
        <end position="10"/>
    </location>
</feature>
<evidence type="ECO:0000313" key="2">
    <source>
        <dbReference type="EMBL" id="WEG10544.1"/>
    </source>
</evidence>
<protein>
    <recommendedName>
        <fullName evidence="4">DUF3618 domain-containing protein</fullName>
    </recommendedName>
</protein>